<dbReference type="AlphaFoldDB" id="A0A0S2ZM99"/>
<reference evidence="1 2" key="1">
    <citation type="submission" date="2015-11" db="EMBL/GenBank/DDBJ databases">
        <authorList>
            <person name="Zhang Y."/>
            <person name="Guo Z."/>
        </authorList>
    </citation>
    <scope>NUCLEOTIDE SEQUENCE [LARGE SCALE GENOMIC DNA]</scope>
    <source>
        <strain evidence="1 2">ChDC F174</strain>
    </source>
</reference>
<proteinExistence type="predicted"/>
<accession>A0A0S2ZM99</accession>
<dbReference type="KEGG" id="fhw:RN87_06015"/>
<organism evidence="1">
    <name type="scientific">Fusobacterium hwasookii ChDC F174</name>
    <dbReference type="NCBI Taxonomy" id="1307442"/>
    <lineage>
        <taxon>Bacteria</taxon>
        <taxon>Fusobacteriati</taxon>
        <taxon>Fusobacteriota</taxon>
        <taxon>Fusobacteriia</taxon>
        <taxon>Fusobacteriales</taxon>
        <taxon>Fusobacteriaceae</taxon>
        <taxon>Fusobacterium</taxon>
    </lineage>
</organism>
<dbReference type="EMBL" id="CP013331">
    <property type="protein sequence ID" value="ALQ40085.1"/>
    <property type="molecule type" value="Genomic_DNA"/>
</dbReference>
<dbReference type="OrthoDB" id="81017at2"/>
<evidence type="ECO:0000313" key="2">
    <source>
        <dbReference type="Proteomes" id="UP000063275"/>
    </source>
</evidence>
<dbReference type="Proteomes" id="UP000063275">
    <property type="component" value="Chromosome"/>
</dbReference>
<evidence type="ECO:0000313" key="1">
    <source>
        <dbReference type="EMBL" id="ALQ40085.1"/>
    </source>
</evidence>
<sequence>MKKIILVSIAKEKKIKDFRLVITPSGRSRIGAIQTKDYGIISYPDKKDFEKIGELIYWAFNESDDKVIEYSSDIKIEKQFYNCNSYRKVTNDYNMIFFELIERIYSISLLKKDGDAFVAFEDENKEAVEYIFPEKPTALELGTKVMEMFEYKERYDGLIE</sequence>
<name>A0A0S2ZM99_9FUSO</name>
<gene>
    <name evidence="1" type="ORF">RN87_06015</name>
</gene>
<protein>
    <submittedName>
        <fullName evidence="1">Osmolarity sensor protein EnvZ</fullName>
    </submittedName>
</protein>
<dbReference type="RefSeq" id="WP_060568847.1">
    <property type="nucleotide sequence ID" value="NZ_CP013331.1"/>
</dbReference>